<dbReference type="Pfam" id="PF06652">
    <property type="entry name" value="Methuselah_N"/>
    <property type="match status" value="1"/>
</dbReference>
<feature type="transmembrane region" description="Helical" evidence="10">
    <location>
        <begin position="259"/>
        <end position="282"/>
    </location>
</feature>
<evidence type="ECO:0000256" key="5">
    <source>
        <dbReference type="ARBA" id="ARBA00022989"/>
    </source>
</evidence>
<dbReference type="InterPro" id="IPR010596">
    <property type="entry name" value="Methuselah_N_dom"/>
</dbReference>
<keyword evidence="4 11" id="KW-0732">Signal</keyword>
<keyword evidence="5 10" id="KW-1133">Transmembrane helix</keyword>
<keyword evidence="3 10" id="KW-0812">Transmembrane</keyword>
<sequence>METRSSIFLCLLFSLCFAQESQPCSPSSPLTIDLSNASVHSNNVFKLDSVIYNQSNYYIEDSGKKKGCLCNIKNCIRKCCGRNSFMNDTKDDNFCENSANVNFSLDVYHETEKKYHGNLNNFTMLFGYDCPENLHSFRVDSSDQIFIQENGTLYYADWMALYNLDSYCVDFFQDNELSAMVCEPYDEEADTQRTVNSIGLLISMPFLFLTFLVYAVLPKRNLHRRALMCYVICALGGNITLIIVNLVPYKLPDVPCHLLGYLIIYFFLGSFIWLNVMCIDMWLAFSSSTGFLSKKTTEKKRFIMYSIYAWGVPFCFVTMVLIINTHGHPKSHFYPNLGSGACFLAEGWPMFYFFYLPIGILLTVNILLFIVTSLKIFKIKGETKMLKRTDSKIHTHEDDKQKFNLYVKLMFAMGVNWITEIISWGVSWKTEKTHAEIFYLTDFTNAMYGFVIFLIFVFKKKIWRGLQKRYYVYIGKPELAPSTSTRTRTSNCSTDSVVSISTDNFVNASPRGPEEIPLNRKHSK</sequence>
<feature type="chain" id="PRO_5040345179" description="G-protein coupled receptors family 2 profile 2 domain-containing protein" evidence="11">
    <location>
        <begin position="19"/>
        <end position="524"/>
    </location>
</feature>
<dbReference type="Proteomes" id="UP001153636">
    <property type="component" value="Chromosome 1"/>
</dbReference>
<keyword evidence="6" id="KW-0297">G-protein coupled receptor</keyword>
<keyword evidence="9" id="KW-0807">Transducer</keyword>
<dbReference type="GO" id="GO:0012505">
    <property type="term" value="C:endomembrane system"/>
    <property type="evidence" value="ECO:0007669"/>
    <property type="project" value="UniProtKB-SubCell"/>
</dbReference>
<evidence type="ECO:0000256" key="10">
    <source>
        <dbReference type="SAM" id="Phobius"/>
    </source>
</evidence>
<dbReference type="CDD" id="cd15039">
    <property type="entry name" value="7tmB3_Methuselah-like"/>
    <property type="match status" value="1"/>
</dbReference>
<dbReference type="InterPro" id="IPR000832">
    <property type="entry name" value="GPCR_2_secretin-like"/>
</dbReference>
<evidence type="ECO:0000313" key="14">
    <source>
        <dbReference type="Proteomes" id="UP001153636"/>
    </source>
</evidence>
<dbReference type="OrthoDB" id="6134459at2759"/>
<feature type="transmembrane region" description="Helical" evidence="10">
    <location>
        <begin position="353"/>
        <end position="377"/>
    </location>
</feature>
<dbReference type="AlphaFoldDB" id="A0A9P0CDB7"/>
<accession>A0A9P0CDB7</accession>
<proteinExistence type="inferred from homology"/>
<feature type="transmembrane region" description="Helical" evidence="10">
    <location>
        <begin position="229"/>
        <end position="247"/>
    </location>
</feature>
<keyword evidence="14" id="KW-1185">Reference proteome</keyword>
<evidence type="ECO:0000256" key="2">
    <source>
        <dbReference type="ARBA" id="ARBA00008979"/>
    </source>
</evidence>
<feature type="signal peptide" evidence="11">
    <location>
        <begin position="1"/>
        <end position="18"/>
    </location>
</feature>
<dbReference type="SUPFAM" id="SSF63877">
    <property type="entry name" value="Methuselah ectodomain"/>
    <property type="match status" value="1"/>
</dbReference>
<dbReference type="Pfam" id="PF00002">
    <property type="entry name" value="7tm_2"/>
    <property type="match status" value="1"/>
</dbReference>
<keyword evidence="7 10" id="KW-0472">Membrane</keyword>
<evidence type="ECO:0000256" key="9">
    <source>
        <dbReference type="ARBA" id="ARBA00023224"/>
    </source>
</evidence>
<evidence type="ECO:0000256" key="8">
    <source>
        <dbReference type="ARBA" id="ARBA00023170"/>
    </source>
</evidence>
<evidence type="ECO:0000256" key="7">
    <source>
        <dbReference type="ARBA" id="ARBA00023136"/>
    </source>
</evidence>
<organism evidence="13 14">
    <name type="scientific">Psylliodes chrysocephalus</name>
    <dbReference type="NCBI Taxonomy" id="3402493"/>
    <lineage>
        <taxon>Eukaryota</taxon>
        <taxon>Metazoa</taxon>
        <taxon>Ecdysozoa</taxon>
        <taxon>Arthropoda</taxon>
        <taxon>Hexapoda</taxon>
        <taxon>Insecta</taxon>
        <taxon>Pterygota</taxon>
        <taxon>Neoptera</taxon>
        <taxon>Endopterygota</taxon>
        <taxon>Coleoptera</taxon>
        <taxon>Polyphaga</taxon>
        <taxon>Cucujiformia</taxon>
        <taxon>Chrysomeloidea</taxon>
        <taxon>Chrysomelidae</taxon>
        <taxon>Galerucinae</taxon>
        <taxon>Alticini</taxon>
        <taxon>Psylliodes</taxon>
    </lineage>
</organism>
<protein>
    <recommendedName>
        <fullName evidence="12">G-protein coupled receptors family 2 profile 2 domain-containing protein</fullName>
    </recommendedName>
</protein>
<dbReference type="Gene3D" id="1.20.1070.10">
    <property type="entry name" value="Rhodopsin 7-helix transmembrane proteins"/>
    <property type="match status" value="1"/>
</dbReference>
<comment type="subcellular location">
    <subcellularLocation>
        <location evidence="1">Endomembrane system</location>
        <topology evidence="1">Multi-pass membrane protein</topology>
    </subcellularLocation>
</comment>
<dbReference type="GO" id="GO:0008528">
    <property type="term" value="F:G protein-coupled peptide receptor activity"/>
    <property type="evidence" value="ECO:0007669"/>
    <property type="project" value="TreeGrafter"/>
</dbReference>
<comment type="similarity">
    <text evidence="2">Belongs to the G-protein coupled receptor 2 family. Mth subfamily.</text>
</comment>
<dbReference type="PANTHER" id="PTHR47154:SF2">
    <property type="entry name" value="G-PROTEIN COUPLED RECEPTOR MTH-RELATED"/>
    <property type="match status" value="1"/>
</dbReference>
<feature type="transmembrane region" description="Helical" evidence="10">
    <location>
        <begin position="437"/>
        <end position="458"/>
    </location>
</feature>
<name>A0A9P0CDB7_9CUCU</name>
<dbReference type="GO" id="GO:0005886">
    <property type="term" value="C:plasma membrane"/>
    <property type="evidence" value="ECO:0007669"/>
    <property type="project" value="TreeGrafter"/>
</dbReference>
<feature type="domain" description="G-protein coupled receptors family 2 profile 2" evidence="12">
    <location>
        <begin position="192"/>
        <end position="460"/>
    </location>
</feature>
<dbReference type="Gene3D" id="2.170.180.11">
    <property type="entry name" value="Methuselah ectodomain, domain 2"/>
    <property type="match status" value="1"/>
</dbReference>
<evidence type="ECO:0000256" key="11">
    <source>
        <dbReference type="SAM" id="SignalP"/>
    </source>
</evidence>
<evidence type="ECO:0000259" key="12">
    <source>
        <dbReference type="PROSITE" id="PS50261"/>
    </source>
</evidence>
<dbReference type="PANTHER" id="PTHR47154">
    <property type="entry name" value="G-PROTEIN COUPLED RECEPTOR MTH-RELATED"/>
    <property type="match status" value="1"/>
</dbReference>
<feature type="transmembrane region" description="Helical" evidence="10">
    <location>
        <begin position="302"/>
        <end position="323"/>
    </location>
</feature>
<dbReference type="InterPro" id="IPR051384">
    <property type="entry name" value="Mth_GPCR"/>
</dbReference>
<reference evidence="13" key="1">
    <citation type="submission" date="2022-01" db="EMBL/GenBank/DDBJ databases">
        <authorList>
            <person name="King R."/>
        </authorList>
    </citation>
    <scope>NUCLEOTIDE SEQUENCE</scope>
</reference>
<dbReference type="EMBL" id="OV651813">
    <property type="protein sequence ID" value="CAH1099151.1"/>
    <property type="molecule type" value="Genomic_DNA"/>
</dbReference>
<keyword evidence="8" id="KW-0675">Receptor</keyword>
<dbReference type="PROSITE" id="PS50261">
    <property type="entry name" value="G_PROTEIN_RECEP_F2_4"/>
    <property type="match status" value="1"/>
</dbReference>
<feature type="transmembrane region" description="Helical" evidence="10">
    <location>
        <begin position="405"/>
        <end position="425"/>
    </location>
</feature>
<dbReference type="InterPro" id="IPR036272">
    <property type="entry name" value="Methuselah_N_sf"/>
</dbReference>
<evidence type="ECO:0000256" key="3">
    <source>
        <dbReference type="ARBA" id="ARBA00022692"/>
    </source>
</evidence>
<feature type="transmembrane region" description="Helical" evidence="10">
    <location>
        <begin position="198"/>
        <end position="217"/>
    </location>
</feature>
<dbReference type="GO" id="GO:0007166">
    <property type="term" value="P:cell surface receptor signaling pathway"/>
    <property type="evidence" value="ECO:0007669"/>
    <property type="project" value="InterPro"/>
</dbReference>
<dbReference type="InterPro" id="IPR017981">
    <property type="entry name" value="GPCR_2-like_7TM"/>
</dbReference>
<gene>
    <name evidence="13" type="ORF">PSYICH_LOCUS623</name>
</gene>
<evidence type="ECO:0000256" key="6">
    <source>
        <dbReference type="ARBA" id="ARBA00023040"/>
    </source>
</evidence>
<evidence type="ECO:0000313" key="13">
    <source>
        <dbReference type="EMBL" id="CAH1099151.1"/>
    </source>
</evidence>
<evidence type="ECO:0000256" key="4">
    <source>
        <dbReference type="ARBA" id="ARBA00022729"/>
    </source>
</evidence>
<dbReference type="InterPro" id="IPR023311">
    <property type="entry name" value="Methusela_ecto_dom_2"/>
</dbReference>
<evidence type="ECO:0000256" key="1">
    <source>
        <dbReference type="ARBA" id="ARBA00004127"/>
    </source>
</evidence>